<evidence type="ECO:0000313" key="4">
    <source>
        <dbReference type="Proteomes" id="UP000244855"/>
    </source>
</evidence>
<protein>
    <submittedName>
        <fullName evidence="3">Uncharacterized protein</fullName>
    </submittedName>
</protein>
<keyword evidence="2" id="KW-1133">Transmembrane helix</keyword>
<keyword evidence="2" id="KW-0472">Membrane</keyword>
<dbReference type="AlphaFoldDB" id="A0A2V1EDP3"/>
<accession>A0A2V1EDP3</accession>
<feature type="region of interest" description="Disordered" evidence="1">
    <location>
        <begin position="67"/>
        <end position="94"/>
    </location>
</feature>
<keyword evidence="4" id="KW-1185">Reference proteome</keyword>
<organism evidence="3 4">
    <name type="scientific">Periconia macrospinosa</name>
    <dbReference type="NCBI Taxonomy" id="97972"/>
    <lineage>
        <taxon>Eukaryota</taxon>
        <taxon>Fungi</taxon>
        <taxon>Dikarya</taxon>
        <taxon>Ascomycota</taxon>
        <taxon>Pezizomycotina</taxon>
        <taxon>Dothideomycetes</taxon>
        <taxon>Pleosporomycetidae</taxon>
        <taxon>Pleosporales</taxon>
        <taxon>Massarineae</taxon>
        <taxon>Periconiaceae</taxon>
        <taxon>Periconia</taxon>
    </lineage>
</organism>
<sequence>MDFMCPCYYGVTQVRCSGVERMRLWKMDGFAIGWTAVLFYMYYAGRNMSLDERRAFAAPFALGGENNKGNNTHETRIEKNKGRNENRSHKKERLTRAIPPEGLVRIKIENIWFLGPLTRLCVTISWVGTVHHPPHSEQRG</sequence>
<keyword evidence="2" id="KW-0812">Transmembrane</keyword>
<evidence type="ECO:0000256" key="2">
    <source>
        <dbReference type="SAM" id="Phobius"/>
    </source>
</evidence>
<evidence type="ECO:0000256" key="1">
    <source>
        <dbReference type="SAM" id="MobiDB-lite"/>
    </source>
</evidence>
<feature type="compositionally biased region" description="Basic and acidic residues" evidence="1">
    <location>
        <begin position="71"/>
        <end position="87"/>
    </location>
</feature>
<name>A0A2V1EDP3_9PLEO</name>
<proteinExistence type="predicted"/>
<reference evidence="3 4" key="1">
    <citation type="journal article" date="2018" name="Sci. Rep.">
        <title>Comparative genomics provides insights into the lifestyle and reveals functional heterogeneity of dark septate endophytic fungi.</title>
        <authorList>
            <person name="Knapp D.G."/>
            <person name="Nemeth J.B."/>
            <person name="Barry K."/>
            <person name="Hainaut M."/>
            <person name="Henrissat B."/>
            <person name="Johnson J."/>
            <person name="Kuo A."/>
            <person name="Lim J.H.P."/>
            <person name="Lipzen A."/>
            <person name="Nolan M."/>
            <person name="Ohm R.A."/>
            <person name="Tamas L."/>
            <person name="Grigoriev I.V."/>
            <person name="Spatafora J.W."/>
            <person name="Nagy L.G."/>
            <person name="Kovacs G.M."/>
        </authorList>
    </citation>
    <scope>NUCLEOTIDE SEQUENCE [LARGE SCALE GENOMIC DNA]</scope>
    <source>
        <strain evidence="3 4">DSE2036</strain>
    </source>
</reference>
<evidence type="ECO:0000313" key="3">
    <source>
        <dbReference type="EMBL" id="PVI08242.1"/>
    </source>
</evidence>
<dbReference type="Proteomes" id="UP000244855">
    <property type="component" value="Unassembled WGS sequence"/>
</dbReference>
<dbReference type="EMBL" id="KZ805301">
    <property type="protein sequence ID" value="PVI08242.1"/>
    <property type="molecule type" value="Genomic_DNA"/>
</dbReference>
<gene>
    <name evidence="3" type="ORF">DM02DRAFT_156470</name>
</gene>
<feature type="transmembrane region" description="Helical" evidence="2">
    <location>
        <begin position="29"/>
        <end position="45"/>
    </location>
</feature>